<name>B3EQA1_CHLPB</name>
<dbReference type="InterPro" id="IPR007607">
    <property type="entry name" value="BacA/B"/>
</dbReference>
<reference evidence="2" key="1">
    <citation type="submission" date="2008-06" db="EMBL/GenBank/DDBJ databases">
        <title>Complete sequence of Chlorobium phaeobacteroides BS1.</title>
        <authorList>
            <consortium name="US DOE Joint Genome Institute"/>
            <person name="Lucas S."/>
            <person name="Copeland A."/>
            <person name="Lapidus A."/>
            <person name="Glavina del Rio T."/>
            <person name="Dalin E."/>
            <person name="Tice H."/>
            <person name="Bruce D."/>
            <person name="Goodwin L."/>
            <person name="Pitluck S."/>
            <person name="Schmutz J."/>
            <person name="Larimer F."/>
            <person name="Land M."/>
            <person name="Hauser L."/>
            <person name="Kyrpides N."/>
            <person name="Ovchinnikova G."/>
            <person name="Li T."/>
            <person name="Liu Z."/>
            <person name="Zhao F."/>
            <person name="Overmann J."/>
            <person name="Bryant D.A."/>
            <person name="Richardson P."/>
        </authorList>
    </citation>
    <scope>NUCLEOTIDE SEQUENCE [LARGE SCALE GENOMIC DNA]</scope>
    <source>
        <strain evidence="2">BS1</strain>
    </source>
</reference>
<organism evidence="2">
    <name type="scientific">Chlorobium phaeobacteroides (strain BS1)</name>
    <dbReference type="NCBI Taxonomy" id="331678"/>
    <lineage>
        <taxon>Bacteria</taxon>
        <taxon>Pseudomonadati</taxon>
        <taxon>Chlorobiota</taxon>
        <taxon>Chlorobiia</taxon>
        <taxon>Chlorobiales</taxon>
        <taxon>Chlorobiaceae</taxon>
        <taxon>Chlorobium/Pelodictyon group</taxon>
        <taxon>Chlorobium</taxon>
    </lineage>
</organism>
<dbReference type="EMBL" id="CP001101">
    <property type="protein sequence ID" value="ACE05399.1"/>
    <property type="molecule type" value="Genomic_DNA"/>
</dbReference>
<accession>B3EQA1</accession>
<dbReference type="STRING" id="331678.Cphamn1_2505"/>
<evidence type="ECO:0000313" key="2">
    <source>
        <dbReference type="EMBL" id="ACE05399.1"/>
    </source>
</evidence>
<evidence type="ECO:0008006" key="3">
    <source>
        <dbReference type="Google" id="ProtNLM"/>
    </source>
</evidence>
<protein>
    <recommendedName>
        <fullName evidence="3">Polymer-forming cytoskeletal protein</fullName>
    </recommendedName>
</protein>
<dbReference type="eggNOG" id="COG1664">
    <property type="taxonomic scope" value="Bacteria"/>
</dbReference>
<dbReference type="PANTHER" id="PTHR35024:SF4">
    <property type="entry name" value="POLYMER-FORMING CYTOSKELETAL PROTEIN"/>
    <property type="match status" value="1"/>
</dbReference>
<dbReference type="PANTHER" id="PTHR35024">
    <property type="entry name" value="HYPOTHETICAL CYTOSOLIC PROTEIN"/>
    <property type="match status" value="1"/>
</dbReference>
<comment type="similarity">
    <text evidence="1">Belongs to the bactofilin family.</text>
</comment>
<gene>
    <name evidence="2" type="ordered locus">Cphamn1_2505</name>
</gene>
<dbReference type="Pfam" id="PF04519">
    <property type="entry name" value="Bactofilin"/>
    <property type="match status" value="1"/>
</dbReference>
<dbReference type="KEGG" id="cpb:Cphamn1_2505"/>
<evidence type="ECO:0000256" key="1">
    <source>
        <dbReference type="ARBA" id="ARBA00044755"/>
    </source>
</evidence>
<sequence>MTHAQTRTKHKNGSPIGTTGIFSPADAAGQILIDQFRGKIICNAALIVGRDGNIDGEVKADRLRIAGNFKGKAQVTGELELESSAVVEADLVADSLDVEKGARITGNFQMSGLGFTDKSFQEESTLQAL</sequence>
<dbReference type="AlphaFoldDB" id="B3EQA1"/>
<proteinExistence type="inferred from homology"/>
<dbReference type="HOGENOM" id="CLU_1944897_0_0_10"/>